<reference evidence="1 2" key="1">
    <citation type="submission" date="2022-10" db="EMBL/GenBank/DDBJ databases">
        <title>The complete genomes of actinobacterial strains from the NBC collection.</title>
        <authorList>
            <person name="Joergensen T.S."/>
            <person name="Alvarez Arevalo M."/>
            <person name="Sterndorff E.B."/>
            <person name="Faurdal D."/>
            <person name="Vuksanovic O."/>
            <person name="Mourched A.-S."/>
            <person name="Charusanti P."/>
            <person name="Shaw S."/>
            <person name="Blin K."/>
            <person name="Weber T."/>
        </authorList>
    </citation>
    <scope>NUCLEOTIDE SEQUENCE [LARGE SCALE GENOMIC DNA]</scope>
    <source>
        <strain evidence="1 2">NBC 01809</strain>
    </source>
</reference>
<gene>
    <name evidence="1" type="ORF">OIE14_03320</name>
</gene>
<dbReference type="RefSeq" id="WP_326564303.1">
    <property type="nucleotide sequence ID" value="NZ_CP109071.1"/>
</dbReference>
<organism evidence="1 2">
    <name type="scientific">Micromonospora peucetia</name>
    <dbReference type="NCBI Taxonomy" id="47871"/>
    <lineage>
        <taxon>Bacteria</taxon>
        <taxon>Bacillati</taxon>
        <taxon>Actinomycetota</taxon>
        <taxon>Actinomycetes</taxon>
        <taxon>Micromonosporales</taxon>
        <taxon>Micromonosporaceae</taxon>
        <taxon>Micromonospora</taxon>
    </lineage>
</organism>
<sequence length="167" mass="18005">MELYTLGTFVSRINQSIRDALGLPVEENKATWIVAAHSRTSAVNALKKRGFPDMAPAHGGLAKHSGRDVDALRAAGLFEREIVLVTGFDARTGTRPVAVVDDQAEARRIGILHYNPNVCLYVADDQANNLTPAEQVAMDVWLRGSADTGTMLRAVRAAFGTCTGKDI</sequence>
<protein>
    <submittedName>
        <fullName evidence="1">Uncharacterized protein</fullName>
    </submittedName>
</protein>
<evidence type="ECO:0000313" key="2">
    <source>
        <dbReference type="Proteomes" id="UP001334804"/>
    </source>
</evidence>
<keyword evidence="2" id="KW-1185">Reference proteome</keyword>
<dbReference type="EMBL" id="CP109071">
    <property type="protein sequence ID" value="WSA33121.1"/>
    <property type="molecule type" value="Genomic_DNA"/>
</dbReference>
<name>A0ABZ1EGL2_9ACTN</name>
<dbReference type="Proteomes" id="UP001334804">
    <property type="component" value="Chromosome"/>
</dbReference>
<proteinExistence type="predicted"/>
<accession>A0ABZ1EGL2</accession>
<evidence type="ECO:0000313" key="1">
    <source>
        <dbReference type="EMBL" id="WSA33121.1"/>
    </source>
</evidence>